<proteinExistence type="predicted"/>
<feature type="chain" id="PRO_5046344245" description="SusD/RagB family nutrient-binding outer membrane lipoprotein" evidence="1">
    <location>
        <begin position="22"/>
        <end position="484"/>
    </location>
</feature>
<reference evidence="2 3" key="1">
    <citation type="submission" date="2019-06" db="EMBL/GenBank/DDBJ databases">
        <title>Spirosoma utsteinense sp. nov. isolated from Antarctic ice-free soils.</title>
        <authorList>
            <person name="Tahon G."/>
        </authorList>
    </citation>
    <scope>NUCLEOTIDE SEQUENCE [LARGE SCALE GENOMIC DNA]</scope>
    <source>
        <strain evidence="2 3">LMG 31447</strain>
    </source>
</reference>
<comment type="caution">
    <text evidence="2">The sequence shown here is derived from an EMBL/GenBank/DDBJ whole genome shotgun (WGS) entry which is preliminary data.</text>
</comment>
<evidence type="ECO:0000313" key="3">
    <source>
        <dbReference type="Proteomes" id="UP000700732"/>
    </source>
</evidence>
<accession>A0ABR6WEB7</accession>
<protein>
    <recommendedName>
        <fullName evidence="4">SusD/RagB family nutrient-binding outer membrane lipoprotein</fullName>
    </recommendedName>
</protein>
<keyword evidence="3" id="KW-1185">Reference proteome</keyword>
<dbReference type="InterPro" id="IPR041662">
    <property type="entry name" value="SusD-like_2"/>
</dbReference>
<dbReference type="RefSeq" id="WP_186741847.1">
    <property type="nucleotide sequence ID" value="NZ_VFIA01000064.1"/>
</dbReference>
<evidence type="ECO:0000256" key="1">
    <source>
        <dbReference type="SAM" id="SignalP"/>
    </source>
</evidence>
<evidence type="ECO:0008006" key="4">
    <source>
        <dbReference type="Google" id="ProtNLM"/>
    </source>
</evidence>
<dbReference type="Pfam" id="PF12771">
    <property type="entry name" value="SusD-like_2"/>
    <property type="match status" value="1"/>
</dbReference>
<dbReference type="InterPro" id="IPR011990">
    <property type="entry name" value="TPR-like_helical_dom_sf"/>
</dbReference>
<sequence length="484" mass="53031">MKRIYRSVFAIAFLFSLQLVSCKSIVDDLNVDPNNPTTAPASLVFTGTQLANIATQEGMASRLTTIWSGYATGADRQWKDYFNYNVTAGVYDADWNLVFQATNANARLAIQKAAELGNQKMVGITKVVQANALATGTELWGDIPFDEAGDIVKFPNPKFESQAAVYPKLIALIDDAIADLNAGIGTVGAEDIHFGGDATKWKQVAYTLKARLLTDTKQYDAAYTAALSGVSAYANSLYAPHGITTSVNENHYFSFLTNQRLGDIYAVGAYNVGIMNPTSAAYRGNAKTIETARFKFYYQENGVNTPGRIEPNTSSTATASGFYARAASFPMVTYQENVLTLAEMALRSGKGFAVALGHLNSYRAFLNTGGYINSTYLTAGTYKYEAYATADFEAGGIENKDNITADNALLREILQERYVSFYGQHLGWNDERRTRTEAYGIKLTPNNGTQLPWRFIYSQNELNSNPNSPKPVPGTFDTMAIYKP</sequence>
<gene>
    <name evidence="2" type="ORF">FH603_5427</name>
</gene>
<feature type="signal peptide" evidence="1">
    <location>
        <begin position="1"/>
        <end position="21"/>
    </location>
</feature>
<organism evidence="2 3">
    <name type="scientific">Spirosoma utsteinense</name>
    <dbReference type="NCBI Taxonomy" id="2585773"/>
    <lineage>
        <taxon>Bacteria</taxon>
        <taxon>Pseudomonadati</taxon>
        <taxon>Bacteroidota</taxon>
        <taxon>Cytophagia</taxon>
        <taxon>Cytophagales</taxon>
        <taxon>Cytophagaceae</taxon>
        <taxon>Spirosoma</taxon>
    </lineage>
</organism>
<name>A0ABR6WEB7_9BACT</name>
<evidence type="ECO:0000313" key="2">
    <source>
        <dbReference type="EMBL" id="MBC3794895.1"/>
    </source>
</evidence>
<dbReference type="EMBL" id="VFIA01000064">
    <property type="protein sequence ID" value="MBC3794895.1"/>
    <property type="molecule type" value="Genomic_DNA"/>
</dbReference>
<dbReference type="SUPFAM" id="SSF48452">
    <property type="entry name" value="TPR-like"/>
    <property type="match status" value="1"/>
</dbReference>
<dbReference type="Proteomes" id="UP000700732">
    <property type="component" value="Unassembled WGS sequence"/>
</dbReference>
<dbReference type="Gene3D" id="1.25.40.390">
    <property type="match status" value="1"/>
</dbReference>
<keyword evidence="1" id="KW-0732">Signal</keyword>